<dbReference type="InterPro" id="IPR003439">
    <property type="entry name" value="ABC_transporter-like_ATP-bd"/>
</dbReference>
<feature type="domain" description="ABC transporter" evidence="8">
    <location>
        <begin position="429"/>
        <end position="634"/>
    </location>
</feature>
<feature type="transmembrane region" description="Helical" evidence="7">
    <location>
        <begin position="177"/>
        <end position="202"/>
    </location>
</feature>
<dbReference type="PANTHER" id="PTHR24221">
    <property type="entry name" value="ATP-BINDING CASSETTE SUB-FAMILY B"/>
    <property type="match status" value="1"/>
</dbReference>
<evidence type="ECO:0008006" key="12">
    <source>
        <dbReference type="Google" id="ProtNLM"/>
    </source>
</evidence>
<dbReference type="PROSITE" id="PS50929">
    <property type="entry name" value="ABC_TM1F"/>
    <property type="match status" value="1"/>
</dbReference>
<dbReference type="InterPro" id="IPR011527">
    <property type="entry name" value="ABC1_TM_dom"/>
</dbReference>
<evidence type="ECO:0000259" key="9">
    <source>
        <dbReference type="PROSITE" id="PS50929"/>
    </source>
</evidence>
<dbReference type="GO" id="GO:0005524">
    <property type="term" value="F:ATP binding"/>
    <property type="evidence" value="ECO:0007669"/>
    <property type="project" value="UniProtKB-KW"/>
</dbReference>
<dbReference type="AlphaFoldDB" id="L2GY00"/>
<comment type="subcellular location">
    <subcellularLocation>
        <location evidence="1">Membrane</location>
        <topology evidence="1">Multi-pass membrane protein</topology>
    </subcellularLocation>
</comment>
<dbReference type="OrthoDB" id="6500128at2759"/>
<dbReference type="STRING" id="948595.L2GY00"/>
<organism evidence="10 11">
    <name type="scientific">Vavraia culicis (isolate floridensis)</name>
    <name type="common">Microsporidian parasite</name>
    <dbReference type="NCBI Taxonomy" id="948595"/>
    <lineage>
        <taxon>Eukaryota</taxon>
        <taxon>Fungi</taxon>
        <taxon>Fungi incertae sedis</taxon>
        <taxon>Microsporidia</taxon>
        <taxon>Pleistophoridae</taxon>
        <taxon>Vavraia</taxon>
    </lineage>
</organism>
<keyword evidence="5 7" id="KW-1133">Transmembrane helix</keyword>
<proteinExistence type="predicted"/>
<keyword evidence="2 7" id="KW-0812">Transmembrane</keyword>
<evidence type="ECO:0000256" key="2">
    <source>
        <dbReference type="ARBA" id="ARBA00022692"/>
    </source>
</evidence>
<dbReference type="GO" id="GO:0016887">
    <property type="term" value="F:ATP hydrolysis activity"/>
    <property type="evidence" value="ECO:0007669"/>
    <property type="project" value="InterPro"/>
</dbReference>
<dbReference type="GO" id="GO:0140359">
    <property type="term" value="F:ABC-type transporter activity"/>
    <property type="evidence" value="ECO:0007669"/>
    <property type="project" value="InterPro"/>
</dbReference>
<dbReference type="SUPFAM" id="SSF52540">
    <property type="entry name" value="P-loop containing nucleoside triphosphate hydrolases"/>
    <property type="match status" value="1"/>
</dbReference>
<evidence type="ECO:0000256" key="3">
    <source>
        <dbReference type="ARBA" id="ARBA00022741"/>
    </source>
</evidence>
<dbReference type="EMBL" id="GL877407">
    <property type="protein sequence ID" value="ELA48173.1"/>
    <property type="molecule type" value="Genomic_DNA"/>
</dbReference>
<feature type="domain" description="ABC transmembrane type-1" evidence="9">
    <location>
        <begin position="177"/>
        <end position="296"/>
    </location>
</feature>
<evidence type="ECO:0000256" key="6">
    <source>
        <dbReference type="ARBA" id="ARBA00023136"/>
    </source>
</evidence>
<dbReference type="VEuPathDB" id="MicrosporidiaDB:VCUG_00411"/>
<reference evidence="11" key="1">
    <citation type="submission" date="2011-03" db="EMBL/GenBank/DDBJ databases">
        <title>The genome sequence of Vavraia culicis strain floridensis.</title>
        <authorList>
            <consortium name="The Broad Institute Genome Sequencing Platform"/>
            <person name="Cuomo C."/>
            <person name="Becnel J."/>
            <person name="Sanscrainte N."/>
            <person name="Young S.K."/>
            <person name="Zeng Q."/>
            <person name="Gargeya S."/>
            <person name="Fitzgerald M."/>
            <person name="Haas B."/>
            <person name="Abouelleil A."/>
            <person name="Alvarado L."/>
            <person name="Arachchi H.M."/>
            <person name="Berlin A."/>
            <person name="Chapman S.B."/>
            <person name="Gearin G."/>
            <person name="Goldberg J."/>
            <person name="Griggs A."/>
            <person name="Gujja S."/>
            <person name="Hansen M."/>
            <person name="Heiman D."/>
            <person name="Howarth C."/>
            <person name="Larimer J."/>
            <person name="Lui A."/>
            <person name="MacDonald P.J.P."/>
            <person name="McCowen C."/>
            <person name="Montmayeur A."/>
            <person name="Murphy C."/>
            <person name="Neiman D."/>
            <person name="Pearson M."/>
            <person name="Priest M."/>
            <person name="Roberts A."/>
            <person name="Saif S."/>
            <person name="Shea T."/>
            <person name="Sisk P."/>
            <person name="Stolte C."/>
            <person name="Sykes S."/>
            <person name="Wortman J."/>
            <person name="Nusbaum C."/>
            <person name="Birren B."/>
        </authorList>
    </citation>
    <scope>NUCLEOTIDE SEQUENCE [LARGE SCALE GENOMIC DNA]</scope>
    <source>
        <strain evidence="11">floridensis</strain>
    </source>
</reference>
<dbReference type="InterPro" id="IPR039421">
    <property type="entry name" value="Type_1_exporter"/>
</dbReference>
<dbReference type="SMART" id="SM00382">
    <property type="entry name" value="AAA"/>
    <property type="match status" value="1"/>
</dbReference>
<evidence type="ECO:0000256" key="1">
    <source>
        <dbReference type="ARBA" id="ARBA00004141"/>
    </source>
</evidence>
<dbReference type="InterPro" id="IPR036640">
    <property type="entry name" value="ABC1_TM_sf"/>
</dbReference>
<dbReference type="SUPFAM" id="SSF90123">
    <property type="entry name" value="ABC transporter transmembrane region"/>
    <property type="match status" value="1"/>
</dbReference>
<dbReference type="PANTHER" id="PTHR24221:SF503">
    <property type="entry name" value="MITOCHONDRIAL POTASSIUM CHANNEL ATP-BINDING SUBUNIT"/>
    <property type="match status" value="1"/>
</dbReference>
<name>L2GY00_VAVCU</name>
<dbReference type="Pfam" id="PF00005">
    <property type="entry name" value="ABC_tran"/>
    <property type="match status" value="1"/>
</dbReference>
<dbReference type="InterPro" id="IPR003593">
    <property type="entry name" value="AAA+_ATPase"/>
</dbReference>
<dbReference type="GeneID" id="19878298"/>
<evidence type="ECO:0000256" key="4">
    <source>
        <dbReference type="ARBA" id="ARBA00022840"/>
    </source>
</evidence>
<dbReference type="Proteomes" id="UP000011081">
    <property type="component" value="Unassembled WGS sequence"/>
</dbReference>
<feature type="transmembrane region" description="Helical" evidence="7">
    <location>
        <begin position="20"/>
        <end position="43"/>
    </location>
</feature>
<dbReference type="OMA" id="CHKEMDE"/>
<evidence type="ECO:0000256" key="7">
    <source>
        <dbReference type="SAM" id="Phobius"/>
    </source>
</evidence>
<dbReference type="InParanoid" id="L2GY00"/>
<accession>L2GY00</accession>
<dbReference type="RefSeq" id="XP_008073429.1">
    <property type="nucleotide sequence ID" value="XM_008075238.1"/>
</dbReference>
<keyword evidence="6 7" id="KW-0472">Membrane</keyword>
<protein>
    <recommendedName>
        <fullName evidence="12">ABC transporter domain-containing protein</fullName>
    </recommendedName>
</protein>
<gene>
    <name evidence="10" type="ORF">VCUG_00411</name>
</gene>
<dbReference type="GO" id="GO:0016020">
    <property type="term" value="C:membrane"/>
    <property type="evidence" value="ECO:0007669"/>
    <property type="project" value="UniProtKB-SubCell"/>
</dbReference>
<dbReference type="PROSITE" id="PS50893">
    <property type="entry name" value="ABC_TRANSPORTER_2"/>
    <property type="match status" value="1"/>
</dbReference>
<feature type="transmembrane region" description="Helical" evidence="7">
    <location>
        <begin position="63"/>
        <end position="85"/>
    </location>
</feature>
<dbReference type="Gene3D" id="3.40.50.300">
    <property type="entry name" value="P-loop containing nucleotide triphosphate hydrolases"/>
    <property type="match status" value="1"/>
</dbReference>
<sequence>MSKPFQIFLFIIKEMLSPPLKPCLVIFSIIAIIFLTELLQYKIRTENLRSLSSCRDYQTLRSFLFFTTICGIIYPTKFLVYQIIYSDYMERLSCRAFYTVLSRKWEMTVLEEGLNNRFRNMGSFENVTDNGIFQSFVHRGVKGMTNLIKQLVLSLLARVFSYLFIMKETSDQLGTTILLAIIFMVSVTLMTNIVIIYVLIYYRRRYNILRAQLDNHVSECLSNHLLVTYCHKEMDEFQRYKMRVRNYKNAVIVLEGVEHVLEILLYLITNLTKYFVYYIIYRNNKAYPTHLVMFVMQKIDVIERNTKWAGSFYEKLRTAVLDAEFAYDFVSSTKGPVRNEDNLLHHAVALEGADRSYDTGSTQCFSDSHSDEKRWISDESGDEKRDADTKWYLEATAASQPNAEPNEVYHDENAMNTVQQAKAQGPVIIQFRDFTIILNQRLLFKPLNLSIRKNDKVLIKGPNGIGKSSILRSLFGMVEYIGDIIINDVPLQNLKKSKLCSMMAICPQSPLVFKNTVRFNLGYGNVSTDEEMIRMCKRTNLFDKISEMEDGLDSLILSAGENFSGGEKKRLCVTRTALKKCAIYWFDEPTAGLDTVNMHTVVDLLTKMKGTVIVIMHADEYDRCFDQIINLERL</sequence>
<evidence type="ECO:0000259" key="8">
    <source>
        <dbReference type="PROSITE" id="PS50893"/>
    </source>
</evidence>
<evidence type="ECO:0000313" key="10">
    <source>
        <dbReference type="EMBL" id="ELA48173.1"/>
    </source>
</evidence>
<evidence type="ECO:0000313" key="11">
    <source>
        <dbReference type="Proteomes" id="UP000011081"/>
    </source>
</evidence>
<dbReference type="Gene3D" id="1.20.1560.10">
    <property type="entry name" value="ABC transporter type 1, transmembrane domain"/>
    <property type="match status" value="1"/>
</dbReference>
<evidence type="ECO:0000256" key="5">
    <source>
        <dbReference type="ARBA" id="ARBA00022989"/>
    </source>
</evidence>
<keyword evidence="3" id="KW-0547">Nucleotide-binding</keyword>
<keyword evidence="4" id="KW-0067">ATP-binding</keyword>
<keyword evidence="11" id="KW-1185">Reference proteome</keyword>
<dbReference type="HOGENOM" id="CLU_431619_0_0_1"/>
<dbReference type="InterPro" id="IPR027417">
    <property type="entry name" value="P-loop_NTPase"/>
</dbReference>